<evidence type="ECO:0000256" key="4">
    <source>
        <dbReference type="ARBA" id="ARBA00023163"/>
    </source>
</evidence>
<evidence type="ECO:0000256" key="3">
    <source>
        <dbReference type="ARBA" id="ARBA00023125"/>
    </source>
</evidence>
<protein>
    <recommendedName>
        <fullName evidence="5">Transcriptional regulator LacI/GalR-like sensor domain-containing protein</fullName>
    </recommendedName>
</protein>
<proteinExistence type="predicted"/>
<dbReference type="GO" id="GO:0003700">
    <property type="term" value="F:DNA-binding transcription factor activity"/>
    <property type="evidence" value="ECO:0007669"/>
    <property type="project" value="TreeGrafter"/>
</dbReference>
<dbReference type="AlphaFoldDB" id="A0A3Y9C6P7"/>
<evidence type="ECO:0000313" key="6">
    <source>
        <dbReference type="EMBL" id="EAB8479635.1"/>
    </source>
</evidence>
<feature type="domain" description="Transcriptional regulator LacI/GalR-like sensor" evidence="5">
    <location>
        <begin position="13"/>
        <end position="104"/>
    </location>
</feature>
<sequence>MLNHIRAQEKIAQGYFCINDIVAYGCNRALHEYGFRVPGDVSVIGFDDLPVSAVMEPALTTVKVGNKKLGAAAVDLLVSKIDEGRNNNHTSVLPSGELVKRKSVRHSFPKPL</sequence>
<evidence type="ECO:0000256" key="2">
    <source>
        <dbReference type="ARBA" id="ARBA00023015"/>
    </source>
</evidence>
<keyword evidence="3" id="KW-0238">DNA-binding</keyword>
<organism evidence="6">
    <name type="scientific">Salmonella enterica subsp. enterica serovar Java</name>
    <dbReference type="NCBI Taxonomy" id="224729"/>
    <lineage>
        <taxon>Bacteria</taxon>
        <taxon>Pseudomonadati</taxon>
        <taxon>Pseudomonadota</taxon>
        <taxon>Gammaproteobacteria</taxon>
        <taxon>Enterobacterales</taxon>
        <taxon>Enterobacteriaceae</taxon>
        <taxon>Salmonella</taxon>
    </lineage>
</organism>
<dbReference type="EMBL" id="AAAFYZ010000119">
    <property type="protein sequence ID" value="EAB8479635.1"/>
    <property type="molecule type" value="Genomic_DNA"/>
</dbReference>
<dbReference type="PANTHER" id="PTHR30146:SF109">
    <property type="entry name" value="HTH-TYPE TRANSCRIPTIONAL REGULATOR GALS"/>
    <property type="match status" value="1"/>
</dbReference>
<name>A0A3Y9C6P7_SALEB</name>
<dbReference type="InterPro" id="IPR028082">
    <property type="entry name" value="Peripla_BP_I"/>
</dbReference>
<keyword evidence="2" id="KW-0805">Transcription regulation</keyword>
<dbReference type="Proteomes" id="UP000839644">
    <property type="component" value="Unassembled WGS sequence"/>
</dbReference>
<gene>
    <name evidence="6" type="ORF">AU894_26380</name>
</gene>
<dbReference type="Gene3D" id="3.40.50.2300">
    <property type="match status" value="1"/>
</dbReference>
<dbReference type="SUPFAM" id="SSF53822">
    <property type="entry name" value="Periplasmic binding protein-like I"/>
    <property type="match status" value="1"/>
</dbReference>
<comment type="caution">
    <text evidence="6">The sequence shown here is derived from an EMBL/GenBank/DDBJ whole genome shotgun (WGS) entry which is preliminary data.</text>
</comment>
<dbReference type="GO" id="GO:0000976">
    <property type="term" value="F:transcription cis-regulatory region binding"/>
    <property type="evidence" value="ECO:0007669"/>
    <property type="project" value="TreeGrafter"/>
</dbReference>
<dbReference type="InterPro" id="IPR046335">
    <property type="entry name" value="LacI/GalR-like_sensor"/>
</dbReference>
<dbReference type="Pfam" id="PF13377">
    <property type="entry name" value="Peripla_BP_3"/>
    <property type="match status" value="1"/>
</dbReference>
<keyword evidence="1" id="KW-0678">Repressor</keyword>
<reference evidence="6" key="1">
    <citation type="submission" date="2018-08" db="EMBL/GenBank/DDBJ databases">
        <authorList>
            <person name="Ashton P.M."/>
            <person name="Dallman T."/>
            <person name="Nair S."/>
            <person name="De Pinna E."/>
            <person name="Peters T."/>
            <person name="Grant K."/>
        </authorList>
    </citation>
    <scope>NUCLEOTIDE SEQUENCE [LARGE SCALE GENOMIC DNA]</scope>
    <source>
        <strain evidence="6">43913</strain>
    </source>
</reference>
<evidence type="ECO:0000256" key="1">
    <source>
        <dbReference type="ARBA" id="ARBA00022491"/>
    </source>
</evidence>
<keyword evidence="4" id="KW-0804">Transcription</keyword>
<evidence type="ECO:0000259" key="5">
    <source>
        <dbReference type="Pfam" id="PF13377"/>
    </source>
</evidence>
<dbReference type="PANTHER" id="PTHR30146">
    <property type="entry name" value="LACI-RELATED TRANSCRIPTIONAL REPRESSOR"/>
    <property type="match status" value="1"/>
</dbReference>
<accession>A0A3Y9C6P7</accession>